<dbReference type="EMBL" id="CCAE010000001">
    <property type="protein sequence ID" value="CDN85832.1"/>
    <property type="molecule type" value="Genomic_DNA"/>
</dbReference>
<dbReference type="InterPro" id="IPR009078">
    <property type="entry name" value="Ferritin-like_SF"/>
</dbReference>
<proteinExistence type="predicted"/>
<keyword evidence="1" id="KW-0732">Signal</keyword>
<dbReference type="SUPFAM" id="SSF47240">
    <property type="entry name" value="Ferritin-like"/>
    <property type="match status" value="1"/>
</dbReference>
<name>A0A1L1P7P6_HYDIT</name>
<dbReference type="Proteomes" id="UP000028878">
    <property type="component" value="Unassembled WGS sequence"/>
</dbReference>
<evidence type="ECO:0008006" key="4">
    <source>
        <dbReference type="Google" id="ProtNLM"/>
    </source>
</evidence>
<protein>
    <recommendedName>
        <fullName evidence="4">Ferritin</fullName>
    </recommendedName>
</protein>
<reference evidence="3" key="2">
    <citation type="submission" date="2014-11" db="EMBL/GenBank/DDBJ databases">
        <title>Draft genome sequence of Hydrogenophaga intermedia S1.</title>
        <authorList>
            <person name="Gan H.M."/>
            <person name="Chew T.H."/>
            <person name="Stolz A."/>
        </authorList>
    </citation>
    <scope>NUCLEOTIDE SEQUENCE [LARGE SCALE GENOMIC DNA]</scope>
    <source>
        <strain evidence="3">S1</strain>
    </source>
</reference>
<accession>A0A1L1P7P6</accession>
<dbReference type="Pfam" id="PF13668">
    <property type="entry name" value="Ferritin_2"/>
    <property type="match status" value="1"/>
</dbReference>
<dbReference type="PROSITE" id="PS51318">
    <property type="entry name" value="TAT"/>
    <property type="match status" value="1"/>
</dbReference>
<dbReference type="AlphaFoldDB" id="A0A1L1P7P6"/>
<keyword evidence="3" id="KW-1185">Reference proteome</keyword>
<dbReference type="Gene3D" id="1.20.1260.10">
    <property type="match status" value="1"/>
</dbReference>
<dbReference type="RefSeq" id="WP_009517398.1">
    <property type="nucleotide sequence ID" value="NZ_CCAE010000001.1"/>
</dbReference>
<reference evidence="3" key="1">
    <citation type="submission" date="2014-02" db="EMBL/GenBank/DDBJ databases">
        <authorList>
            <person name="Gan H."/>
        </authorList>
    </citation>
    <scope>NUCLEOTIDE SEQUENCE [LARGE SCALE GENOMIC DNA]</scope>
    <source>
        <strain evidence="3">S1</strain>
    </source>
</reference>
<evidence type="ECO:0000256" key="1">
    <source>
        <dbReference type="SAM" id="SignalP"/>
    </source>
</evidence>
<evidence type="ECO:0000313" key="3">
    <source>
        <dbReference type="Proteomes" id="UP000028878"/>
    </source>
</evidence>
<dbReference type="InterPro" id="IPR006311">
    <property type="entry name" value="TAT_signal"/>
</dbReference>
<feature type="signal peptide" evidence="1">
    <location>
        <begin position="1"/>
        <end position="33"/>
    </location>
</feature>
<dbReference type="CDD" id="cd00657">
    <property type="entry name" value="Ferritin_like"/>
    <property type="match status" value="1"/>
</dbReference>
<sequence precursor="true">MSTTHEQRRAFLRSGTTLSAVGLALLAGRPALAQGMKGDTSKDVDILNIALGLEHEAINAYQLGAGSGLLKKPVLDVAVQFQGHHKAHRDALAATIRKLGGQPVAEKKLDEYAKDLKADTLKSQADVLSLATRLELGATNAYISVIPALGDRELAQVASRLAADEAMHFTVLTSALGRPLPASALSFGA</sequence>
<evidence type="ECO:0000313" key="2">
    <source>
        <dbReference type="EMBL" id="CDN85832.1"/>
    </source>
</evidence>
<feature type="chain" id="PRO_5009681359" description="Ferritin" evidence="1">
    <location>
        <begin position="34"/>
        <end position="189"/>
    </location>
</feature>
<dbReference type="InterPro" id="IPR012347">
    <property type="entry name" value="Ferritin-like"/>
</dbReference>
<gene>
    <name evidence="2" type="ORF">BN948_00227</name>
</gene>
<organism evidence="2 3">
    <name type="scientific">Hydrogenophaga intermedia</name>
    <dbReference type="NCBI Taxonomy" id="65786"/>
    <lineage>
        <taxon>Bacteria</taxon>
        <taxon>Pseudomonadati</taxon>
        <taxon>Pseudomonadota</taxon>
        <taxon>Betaproteobacteria</taxon>
        <taxon>Burkholderiales</taxon>
        <taxon>Comamonadaceae</taxon>
        <taxon>Hydrogenophaga</taxon>
    </lineage>
</organism>